<dbReference type="InterPro" id="IPR008554">
    <property type="entry name" value="Glutaredoxin-like"/>
</dbReference>
<name>A0A0U1D9A8_9MYCO</name>
<dbReference type="EMBL" id="CTEF01000001">
    <property type="protein sequence ID" value="CQD08990.1"/>
    <property type="molecule type" value="Genomic_DNA"/>
</dbReference>
<dbReference type="RefSeq" id="WP_267891886.1">
    <property type="nucleotide sequence ID" value="NZ_LQOP01000028.1"/>
</dbReference>
<sequence>MEREQAGGGSRAGGGNTVTLLTRAGCSMCERAAGQLAGLREELDFELVNTDVDEAAAAGDASLRARYGDLLPVILLNGTQHSYWEVDEQGLRADLPPR</sequence>
<dbReference type="Proteomes" id="UP000182227">
    <property type="component" value="Unassembled WGS sequence"/>
</dbReference>
<accession>A0A0U1D9A8</accession>
<dbReference type="Gene3D" id="3.40.30.10">
    <property type="entry name" value="Glutaredoxin"/>
    <property type="match status" value="1"/>
</dbReference>
<evidence type="ECO:0000313" key="2">
    <source>
        <dbReference type="Proteomes" id="UP000182227"/>
    </source>
</evidence>
<reference evidence="1 2" key="1">
    <citation type="submission" date="2015-03" db="EMBL/GenBank/DDBJ databases">
        <authorList>
            <person name="Murphy D."/>
        </authorList>
    </citation>
    <scope>NUCLEOTIDE SEQUENCE [LARGE SCALE GENOMIC DNA]</scope>
    <source>
        <strain evidence="1 2">D16</strain>
    </source>
</reference>
<protein>
    <submittedName>
        <fullName evidence="1">Glutaredoxin</fullName>
    </submittedName>
</protein>
<dbReference type="InterPro" id="IPR036249">
    <property type="entry name" value="Thioredoxin-like_sf"/>
</dbReference>
<gene>
    <name evidence="1" type="ORF">BN970_01745</name>
</gene>
<proteinExistence type="predicted"/>
<dbReference type="GeneID" id="44298748"/>
<dbReference type="SUPFAM" id="SSF52833">
    <property type="entry name" value="Thioredoxin-like"/>
    <property type="match status" value="1"/>
</dbReference>
<dbReference type="AlphaFoldDB" id="A0A0U1D9A8"/>
<evidence type="ECO:0000313" key="1">
    <source>
        <dbReference type="EMBL" id="CQD08990.1"/>
    </source>
</evidence>
<organism evidence="1 2">
    <name type="scientific">Mycolicibacterium conceptionense</name>
    <dbReference type="NCBI Taxonomy" id="451644"/>
    <lineage>
        <taxon>Bacteria</taxon>
        <taxon>Bacillati</taxon>
        <taxon>Actinomycetota</taxon>
        <taxon>Actinomycetes</taxon>
        <taxon>Mycobacteriales</taxon>
        <taxon>Mycobacteriaceae</taxon>
        <taxon>Mycolicibacterium</taxon>
    </lineage>
</organism>
<dbReference type="Pfam" id="PF05768">
    <property type="entry name" value="Glrx-like"/>
    <property type="match status" value="1"/>
</dbReference>